<sequence length="426" mass="47059">MISTFRNAWKIPQLRKKMLFTLFMLLIYRLGSHITVPYMNAQAVQQLFSSSNQSVFSLLDLMTGGNFSNYTIFATGITPYITSSIVLQLLTIAIPSLESLAKEGETGRKKIAKYTRYLTIVIASVQAFGFTFGVVRSAVLAEGFLQYSVIILSMVAGTAFLVWLGEQITEHGIGNGISLLIFAGIISRFPTDIMQSISMVKAGVASPIFLVVFLIITIAIVIFVVALNEGERRIPVQYAKRVVGRKMYGGQSTHIPIKVLMSGVMPIIFANSLMAVPATIAMFVKSESTKRWIGTYFTTQGTPGVIFTIVFSVLLIIFFTYFYNSIQFNTVEYSKNLQQNGGFIPGIRPGKPTSDYLQRTVNRLVLPGAIALAILSVLPIILTKISGLQFNYGGTSVIIIVGVVLETTRVLEQQMLMRHYKGFLNK</sequence>
<dbReference type="OrthoDB" id="9809248at2"/>
<dbReference type="NCBIfam" id="TIGR00967">
    <property type="entry name" value="3a0501s007"/>
    <property type="match status" value="1"/>
</dbReference>
<dbReference type="InterPro" id="IPR023201">
    <property type="entry name" value="SecY_dom_sf"/>
</dbReference>
<dbReference type="GO" id="GO:0006605">
    <property type="term" value="P:protein targeting"/>
    <property type="evidence" value="ECO:0007669"/>
    <property type="project" value="UniProtKB-UniRule"/>
</dbReference>
<dbReference type="GO" id="GO:0005886">
    <property type="term" value="C:plasma membrane"/>
    <property type="evidence" value="ECO:0007669"/>
    <property type="project" value="UniProtKB-SubCell"/>
</dbReference>
<dbReference type="GO" id="GO:0065002">
    <property type="term" value="P:intracellular protein transmembrane transport"/>
    <property type="evidence" value="ECO:0007669"/>
    <property type="project" value="UniProtKB-UniRule"/>
</dbReference>
<feature type="transmembrane region" description="Helical" evidence="10">
    <location>
        <begin position="117"/>
        <end position="138"/>
    </location>
</feature>
<dbReference type="HAMAP" id="MF_01465">
    <property type="entry name" value="SecY"/>
    <property type="match status" value="1"/>
</dbReference>
<feature type="transmembrane region" description="Helical" evidence="10">
    <location>
        <begin position="392"/>
        <end position="411"/>
    </location>
</feature>
<dbReference type="EMBL" id="RLIH01000016">
    <property type="protein sequence ID" value="RVU54073.1"/>
    <property type="molecule type" value="Genomic_DNA"/>
</dbReference>
<evidence type="ECO:0000256" key="11">
    <source>
        <dbReference type="RuleBase" id="RU004349"/>
    </source>
</evidence>
<keyword evidence="3 10" id="KW-0813">Transport</keyword>
<evidence type="ECO:0000256" key="1">
    <source>
        <dbReference type="ARBA" id="ARBA00004141"/>
    </source>
</evidence>
<feature type="transmembrane region" description="Helical" evidence="10">
    <location>
        <begin position="70"/>
        <end position="97"/>
    </location>
</feature>
<keyword evidence="5 10" id="KW-0653">Protein transport</keyword>
<dbReference type="AlphaFoldDB" id="A0A437S4X7"/>
<evidence type="ECO:0000313" key="12">
    <source>
        <dbReference type="EMBL" id="RVU54073.1"/>
    </source>
</evidence>
<comment type="caution">
    <text evidence="10">Lacks conserved residue(s) required for the propagation of feature annotation.</text>
</comment>
<comment type="subcellular location">
    <subcellularLocation>
        <location evidence="10">Cell membrane</location>
        <topology evidence="10">Multi-pass membrane protein</topology>
    </subcellularLocation>
    <subcellularLocation>
        <location evidence="1">Membrane</location>
        <topology evidence="1">Multi-pass membrane protein</topology>
    </subcellularLocation>
</comment>
<comment type="similarity">
    <text evidence="2 10 11">Belongs to the SecY/SEC61-alpha family.</text>
</comment>
<feature type="transmembrane region" description="Helical" evidence="10">
    <location>
        <begin position="304"/>
        <end position="323"/>
    </location>
</feature>
<dbReference type="PRINTS" id="PR00303">
    <property type="entry name" value="SECYTRNLCASE"/>
</dbReference>
<gene>
    <name evidence="10 12" type="primary">secY</name>
    <name evidence="12" type="ORF">EF514_09400</name>
</gene>
<dbReference type="Pfam" id="PF00344">
    <property type="entry name" value="SecY"/>
    <property type="match status" value="1"/>
</dbReference>
<protein>
    <recommendedName>
        <fullName evidence="9 10">Protein translocase subunit SecY</fullName>
    </recommendedName>
</protein>
<dbReference type="PIRSF" id="PIRSF004557">
    <property type="entry name" value="SecY"/>
    <property type="match status" value="1"/>
</dbReference>
<feature type="transmembrane region" description="Helical" evidence="10">
    <location>
        <begin position="202"/>
        <end position="227"/>
    </location>
</feature>
<evidence type="ECO:0000256" key="6">
    <source>
        <dbReference type="ARBA" id="ARBA00022989"/>
    </source>
</evidence>
<dbReference type="Proteomes" id="UP000288812">
    <property type="component" value="Unassembled WGS sequence"/>
</dbReference>
<dbReference type="InterPro" id="IPR030659">
    <property type="entry name" value="SecY_CS"/>
</dbReference>
<comment type="function">
    <text evidence="10">The central subunit of the protein translocation channel SecYEG. Consists of two halves formed by TMs 1-5 and 6-10. These two domains form a lateral gate at the front which open onto the bilayer between TMs 2 and 7, and are clamped together by SecE at the back. The channel is closed by both a pore ring composed of hydrophobic SecY resides and a short helix (helix 2A) on the extracellular side of the membrane which forms a plug. The plug probably moves laterally to allow the channel to open. The ring and the pore may move independently.</text>
</comment>
<evidence type="ECO:0000313" key="13">
    <source>
        <dbReference type="Proteomes" id="UP000288812"/>
    </source>
</evidence>
<comment type="subunit">
    <text evidence="10">Component of the Sec protein translocase complex. Heterotrimer consisting of SecY, SecE and SecG subunits. The heterotrimers can form oligomers, although 1 heterotrimer is thought to be able to translocate proteins. Interacts with the ribosome. Interacts with SecDF, and other proteins may be involved. Interacts with SecA.</text>
</comment>
<keyword evidence="6 10" id="KW-1133">Transmembrane helix</keyword>
<comment type="caution">
    <text evidence="12">The sequence shown here is derived from an EMBL/GenBank/DDBJ whole genome shotgun (WGS) entry which is preliminary data.</text>
</comment>
<keyword evidence="7 10" id="KW-0811">Translocation</keyword>
<dbReference type="SUPFAM" id="SSF103491">
    <property type="entry name" value="Preprotein translocase SecY subunit"/>
    <property type="match status" value="1"/>
</dbReference>
<evidence type="ECO:0000256" key="3">
    <source>
        <dbReference type="ARBA" id="ARBA00022448"/>
    </source>
</evidence>
<evidence type="ECO:0000256" key="5">
    <source>
        <dbReference type="ARBA" id="ARBA00022927"/>
    </source>
</evidence>
<dbReference type="InterPro" id="IPR026593">
    <property type="entry name" value="SecY"/>
</dbReference>
<dbReference type="GO" id="GO:0043952">
    <property type="term" value="P:protein transport by the Sec complex"/>
    <property type="evidence" value="ECO:0007669"/>
    <property type="project" value="UniProtKB-UniRule"/>
</dbReference>
<feature type="transmembrane region" description="Helical" evidence="10">
    <location>
        <begin position="364"/>
        <end position="386"/>
    </location>
</feature>
<evidence type="ECO:0000256" key="4">
    <source>
        <dbReference type="ARBA" id="ARBA00022692"/>
    </source>
</evidence>
<evidence type="ECO:0000256" key="7">
    <source>
        <dbReference type="ARBA" id="ARBA00023010"/>
    </source>
</evidence>
<keyword evidence="4 10" id="KW-0812">Transmembrane</keyword>
<evidence type="ECO:0000256" key="9">
    <source>
        <dbReference type="ARBA" id="ARBA00039733"/>
    </source>
</evidence>
<proteinExistence type="inferred from homology"/>
<dbReference type="Gene3D" id="1.10.3370.10">
    <property type="entry name" value="SecY subunit domain"/>
    <property type="match status" value="1"/>
</dbReference>
<dbReference type="RefSeq" id="WP_127725187.1">
    <property type="nucleotide sequence ID" value="NZ_RLIH01000016.1"/>
</dbReference>
<dbReference type="InterPro" id="IPR002208">
    <property type="entry name" value="SecY/SEC61-alpha"/>
</dbReference>
<evidence type="ECO:0000256" key="8">
    <source>
        <dbReference type="ARBA" id="ARBA00023136"/>
    </source>
</evidence>
<accession>A0A437S4X7</accession>
<keyword evidence="13" id="KW-1185">Reference proteome</keyword>
<keyword evidence="8 10" id="KW-0472">Membrane</keyword>
<dbReference type="FunFam" id="1.10.3370.10:FF:000001">
    <property type="entry name" value="Preprotein translocase subunit SecY"/>
    <property type="match status" value="1"/>
</dbReference>
<evidence type="ECO:0000256" key="2">
    <source>
        <dbReference type="ARBA" id="ARBA00005751"/>
    </source>
</evidence>
<dbReference type="PANTHER" id="PTHR10906">
    <property type="entry name" value="SECY/SEC61-ALPHA FAMILY MEMBER"/>
    <property type="match status" value="1"/>
</dbReference>
<keyword evidence="10" id="KW-1003">Cell membrane</keyword>
<feature type="transmembrane region" description="Helical" evidence="10">
    <location>
        <begin position="144"/>
        <end position="165"/>
    </location>
</feature>
<dbReference type="PROSITE" id="PS00756">
    <property type="entry name" value="SECY_2"/>
    <property type="match status" value="1"/>
</dbReference>
<organism evidence="12 13">
    <name type="scientific">Anaerosphaera multitolerans</name>
    <dbReference type="NCBI Taxonomy" id="2487351"/>
    <lineage>
        <taxon>Bacteria</taxon>
        <taxon>Bacillati</taxon>
        <taxon>Bacillota</taxon>
        <taxon>Tissierellia</taxon>
        <taxon>Tissierellales</taxon>
        <taxon>Peptoniphilaceae</taxon>
        <taxon>Anaerosphaera</taxon>
    </lineage>
</organism>
<feature type="transmembrane region" description="Helical" evidence="10">
    <location>
        <begin position="172"/>
        <end position="190"/>
    </location>
</feature>
<name>A0A437S4X7_9FIRM</name>
<feature type="transmembrane region" description="Helical" evidence="10">
    <location>
        <begin position="255"/>
        <end position="284"/>
    </location>
</feature>
<evidence type="ECO:0000256" key="10">
    <source>
        <dbReference type="HAMAP-Rule" id="MF_01465"/>
    </source>
</evidence>
<reference evidence="12 13" key="1">
    <citation type="submission" date="2018-11" db="EMBL/GenBank/DDBJ databases">
        <title>Genome sequencing and assembly of Anaerosphaera sp. nov., GS7-6-2.</title>
        <authorList>
            <person name="Rettenmaier R."/>
            <person name="Liebl W."/>
            <person name="Zverlov V."/>
        </authorList>
    </citation>
    <scope>NUCLEOTIDE SEQUENCE [LARGE SCALE GENOMIC DNA]</scope>
    <source>
        <strain evidence="12 13">GS7-6-2</strain>
    </source>
</reference>